<dbReference type="OrthoDB" id="1706066at2759"/>
<keyword evidence="11" id="KW-1185">Reference proteome</keyword>
<sequence>MAEEHVVSPIHPVAPRLRDGPRKPHVGPHIHAYREAHAETVGHESDRWWAKMARQTLHWDRPFQTVRAGSFETGDIVWFPEGGLNASYNCVDRWAFKHPDKTAIIYEADEPNEGAEISYARLLREVCSIANVLKSFGVKKGDTVSIYLPMTWHAVAAFLACARIGAVHSVVFAGFSAESLRDRVLDCKSKVLLTSDEGKRGGKTIATKAIVDTALKACPHVEHVLVLKRTGNPVNWTEGRDKWWHDEAAKTSGSTGRPKGVVHTTGGYLLGAALTVKYVFDVHPDDKFACMADIGWITGHTYIVYGPLANGVSTTVFESTPVYPTPSRYWQTVEKHQLTQFYSAPTAIRLLRRLGAHHVEPHDLSSLRVLGSVGEPINPEAWNWYNDHVGRGMCAIVDTFWQTETGSIVVTPFPGAIETKPGSATVPFFGIEVAILDPVTGKELEGNNVEGVLVIKSPWPSIARSVYQDHERYLDTYMKPYPGVFYTGDGAARDEHGYIWIKGRVDDVINVSGHRLSTAEIESALIMHPGVAETAVIGSADELTGQAVYAFVTFKPEFKYDPNDEAGLTKELTLQVRKVIGPFAAPKKVYVVADLPKTRSGKIMRRIMRKIVAGEGDQLGDLSTLAEPGVVEVIKKKVAESA</sequence>
<dbReference type="GO" id="GO:0019427">
    <property type="term" value="P:acetyl-CoA biosynthetic process from acetate"/>
    <property type="evidence" value="ECO:0007669"/>
    <property type="project" value="InterPro"/>
</dbReference>
<dbReference type="EMBL" id="SGPL01000197">
    <property type="protein sequence ID" value="THH15675.1"/>
    <property type="molecule type" value="Genomic_DNA"/>
</dbReference>
<evidence type="ECO:0000259" key="8">
    <source>
        <dbReference type="Pfam" id="PF13193"/>
    </source>
</evidence>
<evidence type="ECO:0000313" key="11">
    <source>
        <dbReference type="Proteomes" id="UP000310158"/>
    </source>
</evidence>
<dbReference type="AlphaFoldDB" id="A0A4S4LTU1"/>
<dbReference type="CDD" id="cd05966">
    <property type="entry name" value="ACS"/>
    <property type="match status" value="1"/>
</dbReference>
<dbReference type="GO" id="GO:0005829">
    <property type="term" value="C:cytosol"/>
    <property type="evidence" value="ECO:0007669"/>
    <property type="project" value="TreeGrafter"/>
</dbReference>
<evidence type="ECO:0000259" key="9">
    <source>
        <dbReference type="Pfam" id="PF16177"/>
    </source>
</evidence>
<feature type="domain" description="AMP-dependent synthetase/ligase" evidence="7">
    <location>
        <begin position="92"/>
        <end position="459"/>
    </location>
</feature>
<evidence type="ECO:0000313" key="10">
    <source>
        <dbReference type="EMBL" id="THH15675.1"/>
    </source>
</evidence>
<keyword evidence="4 5" id="KW-0067">ATP-binding</keyword>
<keyword evidence="2 5" id="KW-0436">Ligase</keyword>
<dbReference type="InterPro" id="IPR025110">
    <property type="entry name" value="AMP-bd_C"/>
</dbReference>
<proteinExistence type="inferred from homology"/>
<dbReference type="Pfam" id="PF00501">
    <property type="entry name" value="AMP-binding"/>
    <property type="match status" value="1"/>
</dbReference>
<feature type="domain" description="AMP-binding enzyme C-terminal" evidence="8">
    <location>
        <begin position="520"/>
        <end position="602"/>
    </location>
</feature>
<protein>
    <recommendedName>
        <fullName evidence="5">Acetyl-coenzyme A synthetase</fullName>
        <ecNumber evidence="5">6.2.1.1</ecNumber>
    </recommendedName>
</protein>
<dbReference type="PANTHER" id="PTHR24095">
    <property type="entry name" value="ACETYL-COENZYME A SYNTHETASE"/>
    <property type="match status" value="1"/>
</dbReference>
<dbReference type="GO" id="GO:0005524">
    <property type="term" value="F:ATP binding"/>
    <property type="evidence" value="ECO:0007669"/>
    <property type="project" value="UniProtKB-UniRule"/>
</dbReference>
<evidence type="ECO:0000256" key="4">
    <source>
        <dbReference type="ARBA" id="ARBA00022840"/>
    </source>
</evidence>
<dbReference type="Pfam" id="PF13193">
    <property type="entry name" value="AMP-binding_C"/>
    <property type="match status" value="1"/>
</dbReference>
<evidence type="ECO:0000259" key="7">
    <source>
        <dbReference type="Pfam" id="PF00501"/>
    </source>
</evidence>
<dbReference type="GO" id="GO:0016208">
    <property type="term" value="F:AMP binding"/>
    <property type="evidence" value="ECO:0007669"/>
    <property type="project" value="InterPro"/>
</dbReference>
<dbReference type="Gene3D" id="3.30.300.30">
    <property type="match status" value="1"/>
</dbReference>
<feature type="region of interest" description="Disordered" evidence="6">
    <location>
        <begin position="1"/>
        <end position="24"/>
    </location>
</feature>
<evidence type="ECO:0000256" key="1">
    <source>
        <dbReference type="ARBA" id="ARBA00006432"/>
    </source>
</evidence>
<dbReference type="InterPro" id="IPR045851">
    <property type="entry name" value="AMP-bd_C_sf"/>
</dbReference>
<comment type="catalytic activity">
    <reaction evidence="5">
        <text>acetate + ATP + CoA = acetyl-CoA + AMP + diphosphate</text>
        <dbReference type="Rhea" id="RHEA:23176"/>
        <dbReference type="ChEBI" id="CHEBI:30089"/>
        <dbReference type="ChEBI" id="CHEBI:30616"/>
        <dbReference type="ChEBI" id="CHEBI:33019"/>
        <dbReference type="ChEBI" id="CHEBI:57287"/>
        <dbReference type="ChEBI" id="CHEBI:57288"/>
        <dbReference type="ChEBI" id="CHEBI:456215"/>
        <dbReference type="EC" id="6.2.1.1"/>
    </reaction>
</comment>
<organism evidence="10 11">
    <name type="scientific">Bondarzewia mesenterica</name>
    <dbReference type="NCBI Taxonomy" id="1095465"/>
    <lineage>
        <taxon>Eukaryota</taxon>
        <taxon>Fungi</taxon>
        <taxon>Dikarya</taxon>
        <taxon>Basidiomycota</taxon>
        <taxon>Agaricomycotina</taxon>
        <taxon>Agaricomycetes</taxon>
        <taxon>Russulales</taxon>
        <taxon>Bondarzewiaceae</taxon>
        <taxon>Bondarzewia</taxon>
    </lineage>
</organism>
<dbReference type="GO" id="GO:0003987">
    <property type="term" value="F:acetate-CoA ligase activity"/>
    <property type="evidence" value="ECO:0007669"/>
    <property type="project" value="UniProtKB-UniRule"/>
</dbReference>
<dbReference type="InterPro" id="IPR011904">
    <property type="entry name" value="Ac_CoA_lig"/>
</dbReference>
<feature type="domain" description="Acetyl-coenzyme A synthetase N-terminal" evidence="9">
    <location>
        <begin position="33"/>
        <end position="90"/>
    </location>
</feature>
<gene>
    <name evidence="10" type="ORF">EW146_g4836</name>
</gene>
<dbReference type="PANTHER" id="PTHR24095:SF14">
    <property type="entry name" value="ACETYL-COENZYME A SYNTHETASE 1"/>
    <property type="match status" value="1"/>
</dbReference>
<accession>A0A4S4LTU1</accession>
<evidence type="ECO:0000256" key="6">
    <source>
        <dbReference type="SAM" id="MobiDB-lite"/>
    </source>
</evidence>
<dbReference type="FunFam" id="3.40.50.12780:FF:000001">
    <property type="entry name" value="Acetyl-coenzyme A synthetase"/>
    <property type="match status" value="1"/>
</dbReference>
<comment type="caution">
    <text evidence="10">The sequence shown here is derived from an EMBL/GenBank/DDBJ whole genome shotgun (WGS) entry which is preliminary data.</text>
</comment>
<evidence type="ECO:0000256" key="5">
    <source>
        <dbReference type="RuleBase" id="RU361147"/>
    </source>
</evidence>
<dbReference type="Gene3D" id="3.40.50.12780">
    <property type="entry name" value="N-terminal domain of ligase-like"/>
    <property type="match status" value="1"/>
</dbReference>
<dbReference type="Pfam" id="PF16177">
    <property type="entry name" value="ACAS_N"/>
    <property type="match status" value="1"/>
</dbReference>
<dbReference type="InterPro" id="IPR032387">
    <property type="entry name" value="ACAS_N"/>
</dbReference>
<dbReference type="EC" id="6.2.1.1" evidence="5"/>
<dbReference type="InterPro" id="IPR000873">
    <property type="entry name" value="AMP-dep_synth/lig_dom"/>
</dbReference>
<evidence type="ECO:0000256" key="2">
    <source>
        <dbReference type="ARBA" id="ARBA00022598"/>
    </source>
</evidence>
<dbReference type="NCBIfam" id="TIGR02188">
    <property type="entry name" value="Ac_CoA_lig_AcsA"/>
    <property type="match status" value="1"/>
</dbReference>
<name>A0A4S4LTU1_9AGAM</name>
<evidence type="ECO:0000256" key="3">
    <source>
        <dbReference type="ARBA" id="ARBA00022741"/>
    </source>
</evidence>
<reference evidence="10 11" key="1">
    <citation type="submission" date="2019-02" db="EMBL/GenBank/DDBJ databases">
        <title>Genome sequencing of the rare red list fungi Bondarzewia mesenterica.</title>
        <authorList>
            <person name="Buettner E."/>
            <person name="Kellner H."/>
        </authorList>
    </citation>
    <scope>NUCLEOTIDE SEQUENCE [LARGE SCALE GENOMIC DNA]</scope>
    <source>
        <strain evidence="10 11">DSM 108281</strain>
    </source>
</reference>
<dbReference type="Proteomes" id="UP000310158">
    <property type="component" value="Unassembled WGS sequence"/>
</dbReference>
<dbReference type="SUPFAM" id="SSF56801">
    <property type="entry name" value="Acetyl-CoA synthetase-like"/>
    <property type="match status" value="1"/>
</dbReference>
<dbReference type="InterPro" id="IPR042099">
    <property type="entry name" value="ANL_N_sf"/>
</dbReference>
<keyword evidence="3 5" id="KW-0547">Nucleotide-binding</keyword>
<comment type="similarity">
    <text evidence="1 5">Belongs to the ATP-dependent AMP-binding enzyme family.</text>
</comment>